<dbReference type="RefSeq" id="WP_216252662.1">
    <property type="nucleotide sequence ID" value="NZ_JAZHFS010000018.1"/>
</dbReference>
<keyword evidence="3" id="KW-1185">Reference proteome</keyword>
<keyword evidence="1" id="KW-0732">Signal</keyword>
<dbReference type="EMBL" id="JAZHFS010000018">
    <property type="protein sequence ID" value="MEF2114026.1"/>
    <property type="molecule type" value="Genomic_DNA"/>
</dbReference>
<feature type="chain" id="PRO_5047063269" evidence="1">
    <location>
        <begin position="27"/>
        <end position="300"/>
    </location>
</feature>
<evidence type="ECO:0000313" key="3">
    <source>
        <dbReference type="Proteomes" id="UP001498469"/>
    </source>
</evidence>
<evidence type="ECO:0000256" key="1">
    <source>
        <dbReference type="SAM" id="SignalP"/>
    </source>
</evidence>
<name>A0ABU7URH9_9CLOT</name>
<organism evidence="2 3">
    <name type="scientific">Clostridium frigoriphilum</name>
    <dbReference type="NCBI Taxonomy" id="443253"/>
    <lineage>
        <taxon>Bacteria</taxon>
        <taxon>Bacillati</taxon>
        <taxon>Bacillota</taxon>
        <taxon>Clostridia</taxon>
        <taxon>Eubacteriales</taxon>
        <taxon>Clostridiaceae</taxon>
        <taxon>Clostridium</taxon>
    </lineage>
</organism>
<reference evidence="2 3" key="1">
    <citation type="submission" date="2023-11" db="EMBL/GenBank/DDBJ databases">
        <title>Draft genome sequence of a psychrophilic Clostridium strain from permafrost water brine.</title>
        <authorList>
            <person name="Shcherbakova V.A."/>
            <person name="Trubitsyn V.E."/>
            <person name="Zakharyuk A.G."/>
        </authorList>
    </citation>
    <scope>NUCLEOTIDE SEQUENCE [LARGE SCALE GENOMIC DNA]</scope>
    <source>
        <strain evidence="2 3">14F</strain>
    </source>
</reference>
<sequence>MSIKKIVTSLISTLAIVLFFSTYSYAAITDSSTKINLQKSLSTYEDVFTNEREHYNLTANDIIKNNLELGEIYLENTLDINANTNTKKLSEKLKEGNDEYVSTIRLKYSNKPIALAIISKVDSKWVVIGFNSYNLLDNEIANFKKTVNANPIVIRDNANKIFALGSEQTEDNIKMIEPNKALELKKGDVVSITELQQKLKKEKNINPNSVGAMGTPTHANNNKRLHQDHKSPSEVLNIVSPYETNSFSLETAIKSIYCASKKKNYSTLFPFHIKNAIRNTDASLKSLMSKFVSFLILSSL</sequence>
<proteinExistence type="predicted"/>
<comment type="caution">
    <text evidence="2">The sequence shown here is derived from an EMBL/GenBank/DDBJ whole genome shotgun (WGS) entry which is preliminary data.</text>
</comment>
<gene>
    <name evidence="2" type="ORF">SJI18_17170</name>
</gene>
<accession>A0ABU7URH9</accession>
<feature type="signal peptide" evidence="1">
    <location>
        <begin position="1"/>
        <end position="26"/>
    </location>
</feature>
<protein>
    <submittedName>
        <fullName evidence="2">Uncharacterized protein</fullName>
    </submittedName>
</protein>
<evidence type="ECO:0000313" key="2">
    <source>
        <dbReference type="EMBL" id="MEF2114026.1"/>
    </source>
</evidence>
<dbReference type="Proteomes" id="UP001498469">
    <property type="component" value="Unassembled WGS sequence"/>
</dbReference>